<keyword evidence="5" id="KW-1133">Transmembrane helix</keyword>
<dbReference type="PANTHER" id="PTHR46468">
    <property type="entry name" value="SENTRIN-SPECIFIC PROTEASE 8"/>
    <property type="match status" value="1"/>
</dbReference>
<evidence type="ECO:0000256" key="1">
    <source>
        <dbReference type="ARBA" id="ARBA00005234"/>
    </source>
</evidence>
<gene>
    <name evidence="7" type="ORF">MGYG_05339</name>
</gene>
<keyword evidence="4" id="KW-0788">Thiol protease</keyword>
<dbReference type="GO" id="GO:0006508">
    <property type="term" value="P:proteolysis"/>
    <property type="evidence" value="ECO:0007669"/>
    <property type="project" value="UniProtKB-KW"/>
</dbReference>
<dbReference type="eggNOG" id="KOG3246">
    <property type="taxonomic scope" value="Eukaryota"/>
</dbReference>
<dbReference type="EMBL" id="DS989825">
    <property type="protein sequence ID" value="EFR02341.1"/>
    <property type="molecule type" value="Genomic_DNA"/>
</dbReference>
<dbReference type="RefSeq" id="XP_003172752.1">
    <property type="nucleotide sequence ID" value="XM_003172704.1"/>
</dbReference>
<evidence type="ECO:0000256" key="5">
    <source>
        <dbReference type="SAM" id="Phobius"/>
    </source>
</evidence>
<dbReference type="VEuPathDB" id="FungiDB:MGYG_05339"/>
<accession>E4UVL4</accession>
<evidence type="ECO:0000259" key="6">
    <source>
        <dbReference type="PROSITE" id="PS50600"/>
    </source>
</evidence>
<protein>
    <recommendedName>
        <fullName evidence="6">Ubiquitin-like protease family profile domain-containing protein</fullName>
    </recommendedName>
</protein>
<dbReference type="GO" id="GO:0000338">
    <property type="term" value="P:protein deneddylation"/>
    <property type="evidence" value="ECO:0007669"/>
    <property type="project" value="TreeGrafter"/>
</dbReference>
<keyword evidence="2" id="KW-0645">Protease</keyword>
<keyword evidence="5" id="KW-0472">Membrane</keyword>
<dbReference type="HOGENOM" id="CLU_749994_0_0_1"/>
<keyword evidence="3" id="KW-0378">Hydrolase</keyword>
<evidence type="ECO:0000313" key="8">
    <source>
        <dbReference type="Proteomes" id="UP000002669"/>
    </source>
</evidence>
<dbReference type="GeneID" id="10028028"/>
<keyword evidence="8" id="KW-1185">Reference proteome</keyword>
<evidence type="ECO:0000313" key="7">
    <source>
        <dbReference type="EMBL" id="EFR02341.1"/>
    </source>
</evidence>
<comment type="similarity">
    <text evidence="1">Belongs to the peptidase C48 family.</text>
</comment>
<dbReference type="InterPro" id="IPR038765">
    <property type="entry name" value="Papain-like_cys_pep_sf"/>
</dbReference>
<dbReference type="PANTHER" id="PTHR46468:SF1">
    <property type="entry name" value="SENTRIN-SPECIFIC PROTEASE 8"/>
    <property type="match status" value="1"/>
</dbReference>
<dbReference type="GO" id="GO:0019784">
    <property type="term" value="F:deNEDDylase activity"/>
    <property type="evidence" value="ECO:0007669"/>
    <property type="project" value="InterPro"/>
</dbReference>
<dbReference type="OMA" id="CENTRIL"/>
<name>E4UVL4_ARTGP</name>
<feature type="domain" description="Ubiquitin-like protease family profile" evidence="6">
    <location>
        <begin position="1"/>
        <end position="169"/>
    </location>
</feature>
<dbReference type="STRING" id="535722.E4UVL4"/>
<keyword evidence="5" id="KW-0812">Transmembrane</keyword>
<dbReference type="FunFam" id="3.40.395.10:FF:000008">
    <property type="entry name" value="Ulp1 protease family protein"/>
    <property type="match status" value="1"/>
</dbReference>
<dbReference type="InParanoid" id="E4UVL4"/>
<dbReference type="OrthoDB" id="5065855at2759"/>
<organism evidence="8">
    <name type="scientific">Arthroderma gypseum (strain ATCC MYA-4604 / CBS 118893)</name>
    <name type="common">Microsporum gypseum</name>
    <dbReference type="NCBI Taxonomy" id="535722"/>
    <lineage>
        <taxon>Eukaryota</taxon>
        <taxon>Fungi</taxon>
        <taxon>Dikarya</taxon>
        <taxon>Ascomycota</taxon>
        <taxon>Pezizomycotina</taxon>
        <taxon>Eurotiomycetes</taxon>
        <taxon>Eurotiomycetidae</taxon>
        <taxon>Onygenales</taxon>
        <taxon>Arthrodermataceae</taxon>
        <taxon>Nannizzia</taxon>
    </lineage>
</organism>
<dbReference type="PROSITE" id="PS50600">
    <property type="entry name" value="ULP_PROTEASE"/>
    <property type="match status" value="1"/>
</dbReference>
<dbReference type="Proteomes" id="UP000002669">
    <property type="component" value="Unassembled WGS sequence"/>
</dbReference>
<dbReference type="InterPro" id="IPR003653">
    <property type="entry name" value="Peptidase_C48_C"/>
</dbReference>
<sequence length="369" mass="41673">MSAAKDHDASVTYEDLNTLKSDWLTDNVIGFWEEFLEHEVLAMYKTRIILLRPSMSFLLFQTPDPKTLVSALPDFSRASHIFLPINDCRNGMQAEGGTHWSLLLVSLADQVAFHYDSLPPGNITEAHEVTEKISRLCNKSIKFMQMPDCPVQQNNNDCGVFVCMTMRYLLQHRLLQANSKEYITMSLDGVPLDPALARKEIVQIIQQFKRDNGRRRSYVTSSAEPVAASRVFAKPHSIIARTHASSAYHTSAPAPAPSTDSPSSTHPRHSRVSLFTCFFTCAFVIVFIAVSLPFYFPNINMASVYHGYTHIQPPVCGEYCHKLDSLLTSARSQLSPHLHQMHAQLNELHVHGKEHFAKAYDAFARLRRI</sequence>
<proteinExistence type="inferred from homology"/>
<dbReference type="Gene3D" id="3.40.395.10">
    <property type="entry name" value="Adenoviral Proteinase, Chain A"/>
    <property type="match status" value="1"/>
</dbReference>
<reference evidence="8" key="1">
    <citation type="journal article" date="2012" name="MBio">
        <title>Comparative genome analysis of Trichophyton rubrum and related dermatophytes reveals candidate genes involved in infection.</title>
        <authorList>
            <person name="Martinez D.A."/>
            <person name="Oliver B.G."/>
            <person name="Graeser Y."/>
            <person name="Goldberg J.M."/>
            <person name="Li W."/>
            <person name="Martinez-Rossi N.M."/>
            <person name="Monod M."/>
            <person name="Shelest E."/>
            <person name="Barton R.C."/>
            <person name="Birch E."/>
            <person name="Brakhage A.A."/>
            <person name="Chen Z."/>
            <person name="Gurr S.J."/>
            <person name="Heiman D."/>
            <person name="Heitman J."/>
            <person name="Kosti I."/>
            <person name="Rossi A."/>
            <person name="Saif S."/>
            <person name="Samalova M."/>
            <person name="Saunders C.W."/>
            <person name="Shea T."/>
            <person name="Summerbell R.C."/>
            <person name="Xu J."/>
            <person name="Young S."/>
            <person name="Zeng Q."/>
            <person name="Birren B.W."/>
            <person name="Cuomo C.A."/>
            <person name="White T.C."/>
        </authorList>
    </citation>
    <scope>NUCLEOTIDE SEQUENCE [LARGE SCALE GENOMIC DNA]</scope>
    <source>
        <strain evidence="8">ATCC MYA-4604 / CBS 118893</strain>
    </source>
</reference>
<dbReference type="Pfam" id="PF02902">
    <property type="entry name" value="Peptidase_C48"/>
    <property type="match status" value="1"/>
</dbReference>
<dbReference type="InterPro" id="IPR044613">
    <property type="entry name" value="Nep1/2-like"/>
</dbReference>
<feature type="transmembrane region" description="Helical" evidence="5">
    <location>
        <begin position="272"/>
        <end position="296"/>
    </location>
</feature>
<evidence type="ECO:0000256" key="3">
    <source>
        <dbReference type="ARBA" id="ARBA00022801"/>
    </source>
</evidence>
<evidence type="ECO:0000256" key="4">
    <source>
        <dbReference type="ARBA" id="ARBA00022807"/>
    </source>
</evidence>
<dbReference type="SUPFAM" id="SSF54001">
    <property type="entry name" value="Cysteine proteinases"/>
    <property type="match status" value="1"/>
</dbReference>
<dbReference type="GO" id="GO:0008234">
    <property type="term" value="F:cysteine-type peptidase activity"/>
    <property type="evidence" value="ECO:0007669"/>
    <property type="project" value="UniProtKB-KW"/>
</dbReference>
<evidence type="ECO:0000256" key="2">
    <source>
        <dbReference type="ARBA" id="ARBA00022670"/>
    </source>
</evidence>
<dbReference type="AlphaFoldDB" id="E4UVL4"/>